<dbReference type="RefSeq" id="WP_226575886.1">
    <property type="nucleotide sequence ID" value="NZ_BLAY01000012.1"/>
</dbReference>
<dbReference type="GO" id="GO:0006355">
    <property type="term" value="P:regulation of DNA-templated transcription"/>
    <property type="evidence" value="ECO:0007669"/>
    <property type="project" value="InterPro"/>
</dbReference>
<dbReference type="Pfam" id="PF04255">
    <property type="entry name" value="DUF433"/>
    <property type="match status" value="1"/>
</dbReference>
<sequence length="132" mass="14676">MAGYSLNLPIQLKQKVQEYATQQGISIDEFILWAVAEKVGQLSQQLDQARFPEITYYRGASGQLVPVLRGTRLRVQVVAVAAQKWGLSPNQIALEYGINEKQVNEALAFYAEHKVEIDEAIASEQTLEAANV</sequence>
<protein>
    <submittedName>
        <fullName evidence="1">CopG/DNA-binding domain-containing protein</fullName>
    </submittedName>
</protein>
<keyword evidence="2" id="KW-1185">Reference proteome</keyword>
<evidence type="ECO:0000313" key="2">
    <source>
        <dbReference type="Proteomes" id="UP001050975"/>
    </source>
</evidence>
<accession>A0AAV3X5A7</accession>
<name>A0AAV3X5A7_9CYAN</name>
<dbReference type="SUPFAM" id="SSF46689">
    <property type="entry name" value="Homeodomain-like"/>
    <property type="match status" value="1"/>
</dbReference>
<comment type="caution">
    <text evidence="1">The sequence shown here is derived from an EMBL/GenBank/DDBJ whole genome shotgun (WGS) entry which is preliminary data.</text>
</comment>
<evidence type="ECO:0000313" key="1">
    <source>
        <dbReference type="EMBL" id="GET36391.1"/>
    </source>
</evidence>
<proteinExistence type="predicted"/>
<dbReference type="AlphaFoldDB" id="A0AAV3X5A7"/>
<dbReference type="EMBL" id="BLAY01000012">
    <property type="protein sequence ID" value="GET36391.1"/>
    <property type="molecule type" value="Genomic_DNA"/>
</dbReference>
<dbReference type="Gene3D" id="1.10.10.10">
    <property type="entry name" value="Winged helix-like DNA-binding domain superfamily/Winged helix DNA-binding domain"/>
    <property type="match status" value="1"/>
</dbReference>
<organism evidence="1 2">
    <name type="scientific">Microseira wollei NIES-4236</name>
    <dbReference type="NCBI Taxonomy" id="2530354"/>
    <lineage>
        <taxon>Bacteria</taxon>
        <taxon>Bacillati</taxon>
        <taxon>Cyanobacteriota</taxon>
        <taxon>Cyanophyceae</taxon>
        <taxon>Oscillatoriophycideae</taxon>
        <taxon>Aerosakkonematales</taxon>
        <taxon>Aerosakkonemataceae</taxon>
        <taxon>Microseira</taxon>
    </lineage>
</organism>
<dbReference type="InterPro" id="IPR010985">
    <property type="entry name" value="Ribbon_hlx_hlx"/>
</dbReference>
<dbReference type="InterPro" id="IPR009057">
    <property type="entry name" value="Homeodomain-like_sf"/>
</dbReference>
<reference evidence="1" key="1">
    <citation type="submission" date="2019-10" db="EMBL/GenBank/DDBJ databases">
        <title>Draft genome sequece of Microseira wollei NIES-4236.</title>
        <authorList>
            <person name="Yamaguchi H."/>
            <person name="Suzuki S."/>
            <person name="Kawachi M."/>
        </authorList>
    </citation>
    <scope>NUCLEOTIDE SEQUENCE</scope>
    <source>
        <strain evidence="1">NIES-4236</strain>
    </source>
</reference>
<dbReference type="Proteomes" id="UP001050975">
    <property type="component" value="Unassembled WGS sequence"/>
</dbReference>
<gene>
    <name evidence="1" type="ORF">MiSe_11420</name>
</gene>
<dbReference type="InterPro" id="IPR007367">
    <property type="entry name" value="DUF433"/>
</dbReference>
<dbReference type="InterPro" id="IPR036388">
    <property type="entry name" value="WH-like_DNA-bd_sf"/>
</dbReference>
<dbReference type="SUPFAM" id="SSF47598">
    <property type="entry name" value="Ribbon-helix-helix"/>
    <property type="match status" value="1"/>
</dbReference>